<dbReference type="PANTHER" id="PTHR28037:SF1">
    <property type="entry name" value="ALCOHOL O-ACETYLTRANSFERASE 1-RELATED"/>
    <property type="match status" value="1"/>
</dbReference>
<dbReference type="Proteomes" id="UP000193144">
    <property type="component" value="Unassembled WGS sequence"/>
</dbReference>
<name>A0A1Y1Y957_9PLEO</name>
<dbReference type="STRING" id="1231657.A0A1Y1Y957"/>
<gene>
    <name evidence="1" type="ORF">BCR34DRAFT_220725</name>
</gene>
<dbReference type="PANTHER" id="PTHR28037">
    <property type="entry name" value="ALCOHOL O-ACETYLTRANSFERASE 1-RELATED"/>
    <property type="match status" value="1"/>
</dbReference>
<dbReference type="OrthoDB" id="2150604at2759"/>
<organism evidence="1 2">
    <name type="scientific">Clohesyomyces aquaticus</name>
    <dbReference type="NCBI Taxonomy" id="1231657"/>
    <lineage>
        <taxon>Eukaryota</taxon>
        <taxon>Fungi</taxon>
        <taxon>Dikarya</taxon>
        <taxon>Ascomycota</taxon>
        <taxon>Pezizomycotina</taxon>
        <taxon>Dothideomycetes</taxon>
        <taxon>Pleosporomycetidae</taxon>
        <taxon>Pleosporales</taxon>
        <taxon>Lindgomycetaceae</taxon>
        <taxon>Clohesyomyces</taxon>
    </lineage>
</organism>
<protein>
    <recommendedName>
        <fullName evidence="3">Condensation domain-containing protein</fullName>
    </recommendedName>
</protein>
<dbReference type="SUPFAM" id="SSF52777">
    <property type="entry name" value="CoA-dependent acyltransferases"/>
    <property type="match status" value="1"/>
</dbReference>
<accession>A0A1Y1Y957</accession>
<evidence type="ECO:0008006" key="3">
    <source>
        <dbReference type="Google" id="ProtNLM"/>
    </source>
</evidence>
<dbReference type="InterPro" id="IPR052058">
    <property type="entry name" value="Alcohol_O-acetyltransferase"/>
</dbReference>
<dbReference type="GO" id="GO:0008080">
    <property type="term" value="F:N-acetyltransferase activity"/>
    <property type="evidence" value="ECO:0007669"/>
    <property type="project" value="TreeGrafter"/>
</dbReference>
<sequence length="146" mass="16885">MSLLCAGSSRQRAPRLPRGTPVYIVNAIARIVLAQPHLHVGIVGETSKHPGFVRLERLDLRNHVQWKIVDDSGQREDVYREAMQTQLDSRFEHLSTRPGWRVVVVYEPVAEIMAVVYVWNHVHHDGMSGNIFHRHLLRHLNNYPFL</sequence>
<keyword evidence="2" id="KW-1185">Reference proteome</keyword>
<dbReference type="Pfam" id="PF07247">
    <property type="entry name" value="AATase"/>
    <property type="match status" value="1"/>
</dbReference>
<evidence type="ECO:0000313" key="1">
    <source>
        <dbReference type="EMBL" id="ORX94552.1"/>
    </source>
</evidence>
<reference evidence="1 2" key="1">
    <citation type="submission" date="2016-07" db="EMBL/GenBank/DDBJ databases">
        <title>Pervasive Adenine N6-methylation of Active Genes in Fungi.</title>
        <authorList>
            <consortium name="DOE Joint Genome Institute"/>
            <person name="Mondo S.J."/>
            <person name="Dannebaum R.O."/>
            <person name="Kuo R.C."/>
            <person name="Labutti K."/>
            <person name="Haridas S."/>
            <person name="Kuo A."/>
            <person name="Salamov A."/>
            <person name="Ahrendt S.R."/>
            <person name="Lipzen A."/>
            <person name="Sullivan W."/>
            <person name="Andreopoulos W.B."/>
            <person name="Clum A."/>
            <person name="Lindquist E."/>
            <person name="Daum C."/>
            <person name="Ramamoorthy G.K."/>
            <person name="Gryganskyi A."/>
            <person name="Culley D."/>
            <person name="Magnuson J.K."/>
            <person name="James T.Y."/>
            <person name="O'Malley M.A."/>
            <person name="Stajich J.E."/>
            <person name="Spatafora J.W."/>
            <person name="Visel A."/>
            <person name="Grigoriev I.V."/>
        </authorList>
    </citation>
    <scope>NUCLEOTIDE SEQUENCE [LARGE SCALE GENOMIC DNA]</scope>
    <source>
        <strain evidence="1 2">CBS 115471</strain>
    </source>
</reference>
<evidence type="ECO:0000313" key="2">
    <source>
        <dbReference type="Proteomes" id="UP000193144"/>
    </source>
</evidence>
<proteinExistence type="predicted"/>
<dbReference type="AlphaFoldDB" id="A0A1Y1Y957"/>
<dbReference type="EMBL" id="MCFA01000305">
    <property type="protein sequence ID" value="ORX94552.1"/>
    <property type="molecule type" value="Genomic_DNA"/>
</dbReference>
<dbReference type="InterPro" id="IPR010828">
    <property type="entry name" value="Atf2/Sli1-like"/>
</dbReference>
<comment type="caution">
    <text evidence="1">The sequence shown here is derived from an EMBL/GenBank/DDBJ whole genome shotgun (WGS) entry which is preliminary data.</text>
</comment>